<comment type="subcellular location">
    <subcellularLocation>
        <location evidence="1">Nucleus</location>
    </subcellularLocation>
</comment>
<dbReference type="PANTHER" id="PTHR46324:SF7">
    <property type="entry name" value="BASIC LEUCINE-ZIPPER 75"/>
    <property type="match status" value="1"/>
</dbReference>
<dbReference type="FunFam" id="1.20.5.170:FF:000020">
    <property type="entry name" value="BZIP transcription factor"/>
    <property type="match status" value="1"/>
</dbReference>
<reference evidence="8" key="1">
    <citation type="submission" date="2018-11" db="EMBL/GenBank/DDBJ databases">
        <authorList>
            <consortium name="Genoscope - CEA"/>
            <person name="William W."/>
        </authorList>
    </citation>
    <scope>NUCLEOTIDE SEQUENCE</scope>
</reference>
<gene>
    <name evidence="8" type="ORF">BOLC3T12943H</name>
</gene>
<evidence type="ECO:0000256" key="5">
    <source>
        <dbReference type="ARBA" id="ARBA00023242"/>
    </source>
</evidence>
<dbReference type="GO" id="GO:0003677">
    <property type="term" value="F:DNA binding"/>
    <property type="evidence" value="ECO:0007669"/>
    <property type="project" value="UniProtKB-KW"/>
</dbReference>
<dbReference type="Gene3D" id="1.20.5.170">
    <property type="match status" value="1"/>
</dbReference>
<dbReference type="GO" id="GO:0046983">
    <property type="term" value="F:protein dimerization activity"/>
    <property type="evidence" value="ECO:0007669"/>
    <property type="project" value="UniProtKB-ARBA"/>
</dbReference>
<dbReference type="Pfam" id="PF00170">
    <property type="entry name" value="bZIP_1"/>
    <property type="match status" value="1"/>
</dbReference>
<evidence type="ECO:0000259" key="7">
    <source>
        <dbReference type="PROSITE" id="PS50217"/>
    </source>
</evidence>
<keyword evidence="2" id="KW-0805">Transcription regulation</keyword>
<dbReference type="PROSITE" id="PS50217">
    <property type="entry name" value="BZIP"/>
    <property type="match status" value="1"/>
</dbReference>
<accession>A0A3P6AN19</accession>
<dbReference type="InterPro" id="IPR004827">
    <property type="entry name" value="bZIP"/>
</dbReference>
<feature type="compositionally biased region" description="Basic and acidic residues" evidence="6">
    <location>
        <begin position="32"/>
        <end position="45"/>
    </location>
</feature>
<evidence type="ECO:0000313" key="8">
    <source>
        <dbReference type="EMBL" id="VDC85621.1"/>
    </source>
</evidence>
<evidence type="ECO:0000256" key="2">
    <source>
        <dbReference type="ARBA" id="ARBA00023015"/>
    </source>
</evidence>
<keyword evidence="4" id="KW-0804">Transcription</keyword>
<dbReference type="CDD" id="cd14702">
    <property type="entry name" value="bZIP_plant_GBF1"/>
    <property type="match status" value="1"/>
</dbReference>
<name>A0A3P6AN19_BRAOL</name>
<organism evidence="8">
    <name type="scientific">Brassica oleracea</name>
    <name type="common">Wild cabbage</name>
    <dbReference type="NCBI Taxonomy" id="3712"/>
    <lineage>
        <taxon>Eukaryota</taxon>
        <taxon>Viridiplantae</taxon>
        <taxon>Streptophyta</taxon>
        <taxon>Embryophyta</taxon>
        <taxon>Tracheophyta</taxon>
        <taxon>Spermatophyta</taxon>
        <taxon>Magnoliopsida</taxon>
        <taxon>eudicotyledons</taxon>
        <taxon>Gunneridae</taxon>
        <taxon>Pentapetalae</taxon>
        <taxon>rosids</taxon>
        <taxon>malvids</taxon>
        <taxon>Brassicales</taxon>
        <taxon>Brassicaceae</taxon>
        <taxon>Brassiceae</taxon>
        <taxon>Brassica</taxon>
    </lineage>
</organism>
<keyword evidence="5" id="KW-0539">Nucleus</keyword>
<evidence type="ECO:0000256" key="4">
    <source>
        <dbReference type="ARBA" id="ARBA00023163"/>
    </source>
</evidence>
<sequence length="170" mass="20427">MEAEDQHPSHYFNLYEGDSSQNDHFNLQNPQNDHDHDHDQDLHVHDHCTHPQASSVVIDQEKRLRRMVSNRESARRSRMRKRKQIREMKMHVEQLTTSNYNLYNKVISLLERTPQILHENSQLEEKLSYFHQYFMEDRMVLPGNNIDCDITRQYLHQPTCYLLDSISPNI</sequence>
<evidence type="ECO:0000256" key="6">
    <source>
        <dbReference type="SAM" id="MobiDB-lite"/>
    </source>
</evidence>
<dbReference type="SUPFAM" id="SSF57959">
    <property type="entry name" value="Leucine zipper domain"/>
    <property type="match status" value="1"/>
</dbReference>
<feature type="compositionally biased region" description="Polar residues" evidence="6">
    <location>
        <begin position="18"/>
        <end position="31"/>
    </location>
</feature>
<dbReference type="InterPro" id="IPR045314">
    <property type="entry name" value="bZIP_plant_GBF1"/>
</dbReference>
<dbReference type="SMART" id="SM00338">
    <property type="entry name" value="BRLZ"/>
    <property type="match status" value="1"/>
</dbReference>
<protein>
    <recommendedName>
        <fullName evidence="7">BZIP domain-containing protein</fullName>
    </recommendedName>
</protein>
<dbReference type="AlphaFoldDB" id="A0A3P6AN19"/>
<proteinExistence type="predicted"/>
<dbReference type="EMBL" id="LR031872">
    <property type="protein sequence ID" value="VDC85621.1"/>
    <property type="molecule type" value="Genomic_DNA"/>
</dbReference>
<dbReference type="PROSITE" id="PS00036">
    <property type="entry name" value="BZIP_BASIC"/>
    <property type="match status" value="1"/>
</dbReference>
<keyword evidence="3" id="KW-0238">DNA-binding</keyword>
<dbReference type="InterPro" id="IPR044521">
    <property type="entry name" value="AtbZIP8/43"/>
</dbReference>
<dbReference type="GO" id="GO:0005634">
    <property type="term" value="C:nucleus"/>
    <property type="evidence" value="ECO:0007669"/>
    <property type="project" value="UniProtKB-SubCell"/>
</dbReference>
<dbReference type="InterPro" id="IPR046347">
    <property type="entry name" value="bZIP_sf"/>
</dbReference>
<feature type="region of interest" description="Disordered" evidence="6">
    <location>
        <begin position="1"/>
        <end position="45"/>
    </location>
</feature>
<feature type="domain" description="BZIP" evidence="7">
    <location>
        <begin position="60"/>
        <end position="123"/>
    </location>
</feature>
<dbReference type="GO" id="GO:0003700">
    <property type="term" value="F:DNA-binding transcription factor activity"/>
    <property type="evidence" value="ECO:0007669"/>
    <property type="project" value="InterPro"/>
</dbReference>
<evidence type="ECO:0000256" key="3">
    <source>
        <dbReference type="ARBA" id="ARBA00023125"/>
    </source>
</evidence>
<dbReference type="PANTHER" id="PTHR46324">
    <property type="entry name" value="BASIC LEUCINE ZIPPER 43-RELATED"/>
    <property type="match status" value="1"/>
</dbReference>
<evidence type="ECO:0000256" key="1">
    <source>
        <dbReference type="ARBA" id="ARBA00004123"/>
    </source>
</evidence>